<gene>
    <name evidence="1" type="ORF">DNU06_03185</name>
</gene>
<keyword evidence="2" id="KW-1185">Reference proteome</keyword>
<dbReference type="OrthoDB" id="9804312at2"/>
<protein>
    <recommendedName>
        <fullName evidence="3">SAM-dependent methyltransferase</fullName>
    </recommendedName>
</protein>
<dbReference type="AlphaFoldDB" id="A0A2W1N2F4"/>
<dbReference type="Proteomes" id="UP000249248">
    <property type="component" value="Unassembled WGS sequence"/>
</dbReference>
<dbReference type="SUPFAM" id="SSF53335">
    <property type="entry name" value="S-adenosyl-L-methionine-dependent methyltransferases"/>
    <property type="match status" value="1"/>
</dbReference>
<sequence>MKEMWEKRYGAKPFAYGTESNAFFKEKLAQYHLHGKLLMPAEGEGRNAVYAATQNLEVFAFDISEEGAKKRYTTEVQISELLLLGSKK</sequence>
<dbReference type="Gene3D" id="3.40.50.150">
    <property type="entry name" value="Vaccinia Virus protein VP39"/>
    <property type="match status" value="1"/>
</dbReference>
<comment type="caution">
    <text evidence="1">The sequence shown here is derived from an EMBL/GenBank/DDBJ whole genome shotgun (WGS) entry which is preliminary data.</text>
</comment>
<evidence type="ECO:0000313" key="1">
    <source>
        <dbReference type="EMBL" id="PZE18849.1"/>
    </source>
</evidence>
<accession>A0A2W1N2F4</accession>
<organism evidence="1 2">
    <name type="scientific">Putridiphycobacter roseus</name>
    <dbReference type="NCBI Taxonomy" id="2219161"/>
    <lineage>
        <taxon>Bacteria</taxon>
        <taxon>Pseudomonadati</taxon>
        <taxon>Bacteroidota</taxon>
        <taxon>Flavobacteriia</taxon>
        <taxon>Flavobacteriales</taxon>
        <taxon>Crocinitomicaceae</taxon>
        <taxon>Putridiphycobacter</taxon>
    </lineage>
</organism>
<dbReference type="InterPro" id="IPR029063">
    <property type="entry name" value="SAM-dependent_MTases_sf"/>
</dbReference>
<reference evidence="1 2" key="1">
    <citation type="submission" date="2018-06" db="EMBL/GenBank/DDBJ databases">
        <title>The draft genome sequence of Crocinitomix sp. SM1701.</title>
        <authorList>
            <person name="Zhang X."/>
        </authorList>
    </citation>
    <scope>NUCLEOTIDE SEQUENCE [LARGE SCALE GENOMIC DNA]</scope>
    <source>
        <strain evidence="1 2">SM1701</strain>
    </source>
</reference>
<dbReference type="RefSeq" id="WP_111061750.1">
    <property type="nucleotide sequence ID" value="NZ_JBHUCU010000007.1"/>
</dbReference>
<dbReference type="EMBL" id="QKSB01000001">
    <property type="protein sequence ID" value="PZE18849.1"/>
    <property type="molecule type" value="Genomic_DNA"/>
</dbReference>
<name>A0A2W1N2F4_9FLAO</name>
<proteinExistence type="predicted"/>
<evidence type="ECO:0000313" key="2">
    <source>
        <dbReference type="Proteomes" id="UP000249248"/>
    </source>
</evidence>
<evidence type="ECO:0008006" key="3">
    <source>
        <dbReference type="Google" id="ProtNLM"/>
    </source>
</evidence>